<dbReference type="Pfam" id="PF12675">
    <property type="entry name" value="DUF3795"/>
    <property type="match status" value="1"/>
</dbReference>
<dbReference type="EMBL" id="JAAKDE010000055">
    <property type="protein sequence ID" value="MBA2134101.1"/>
    <property type="molecule type" value="Genomic_DNA"/>
</dbReference>
<reference evidence="1" key="1">
    <citation type="submission" date="2020-06" db="EMBL/GenBank/DDBJ databases">
        <title>Novel chitinolytic bacterium.</title>
        <authorList>
            <person name="Ungkulpasvich U."/>
            <person name="Kosugi A."/>
            <person name="Uke A."/>
        </authorList>
    </citation>
    <scope>NUCLEOTIDE SEQUENCE</scope>
    <source>
        <strain evidence="1">UUS1-1</strain>
    </source>
</reference>
<dbReference type="AlphaFoldDB" id="A0A8J6LJN3"/>
<accession>A0A8J6LJN3</accession>
<evidence type="ECO:0000313" key="2">
    <source>
        <dbReference type="Proteomes" id="UP000657177"/>
    </source>
</evidence>
<proteinExistence type="predicted"/>
<evidence type="ECO:0000313" key="1">
    <source>
        <dbReference type="EMBL" id="MBA2134101.1"/>
    </source>
</evidence>
<sequence>MDNNNLLRLIAPCGRLCYTCDAMKDGVINQAAKKLLYVLCSYDSFLQSAPDSRPISGKYSAFKEVLEYLADVKCNGCREDHCMNKNCIVPECTKNQNIQFCYECKGFPCDKTGFPDDLREKWIRKNKKIKAIGIEKYFDEEKNLPHYAS</sequence>
<dbReference type="InterPro" id="IPR024227">
    <property type="entry name" value="DUF3795"/>
</dbReference>
<name>A0A8J6LJN3_9FIRM</name>
<dbReference type="RefSeq" id="WP_181340563.1">
    <property type="nucleotide sequence ID" value="NZ_JAAKDE010000055.1"/>
</dbReference>
<organism evidence="1 2">
    <name type="scientific">Capillibacterium thermochitinicola</name>
    <dbReference type="NCBI Taxonomy" id="2699427"/>
    <lineage>
        <taxon>Bacteria</taxon>
        <taxon>Bacillati</taxon>
        <taxon>Bacillota</taxon>
        <taxon>Capillibacterium</taxon>
    </lineage>
</organism>
<comment type="caution">
    <text evidence="1">The sequence shown here is derived from an EMBL/GenBank/DDBJ whole genome shotgun (WGS) entry which is preliminary data.</text>
</comment>
<gene>
    <name evidence="1" type="ORF">G5B42_11245</name>
</gene>
<protein>
    <submittedName>
        <fullName evidence="1">DUF3795 domain-containing protein</fullName>
    </submittedName>
</protein>
<keyword evidence="2" id="KW-1185">Reference proteome</keyword>
<dbReference type="Proteomes" id="UP000657177">
    <property type="component" value="Unassembled WGS sequence"/>
</dbReference>